<dbReference type="Proteomes" id="UP000199687">
    <property type="component" value="Unassembled WGS sequence"/>
</dbReference>
<protein>
    <submittedName>
        <fullName evidence="1">Uncharacterized protein</fullName>
    </submittedName>
</protein>
<organism evidence="1 2">
    <name type="scientific">Gracilibacillus ureilyticus</name>
    <dbReference type="NCBI Taxonomy" id="531814"/>
    <lineage>
        <taxon>Bacteria</taxon>
        <taxon>Bacillati</taxon>
        <taxon>Bacillota</taxon>
        <taxon>Bacilli</taxon>
        <taxon>Bacillales</taxon>
        <taxon>Bacillaceae</taxon>
        <taxon>Gracilibacillus</taxon>
    </lineage>
</organism>
<accession>A0A1H9PTI0</accession>
<keyword evidence="2" id="KW-1185">Reference proteome</keyword>
<dbReference type="AlphaFoldDB" id="A0A1H9PTI0"/>
<reference evidence="1 2" key="1">
    <citation type="submission" date="2016-10" db="EMBL/GenBank/DDBJ databases">
        <authorList>
            <person name="de Groot N.N."/>
        </authorList>
    </citation>
    <scope>NUCLEOTIDE SEQUENCE [LARGE SCALE GENOMIC DNA]</scope>
    <source>
        <strain evidence="1 2">CGMCC 1.7727</strain>
    </source>
</reference>
<dbReference type="EMBL" id="FOGL01000005">
    <property type="protein sequence ID" value="SER51079.1"/>
    <property type="molecule type" value="Genomic_DNA"/>
</dbReference>
<name>A0A1H9PTI0_9BACI</name>
<evidence type="ECO:0000313" key="2">
    <source>
        <dbReference type="Proteomes" id="UP000199687"/>
    </source>
</evidence>
<gene>
    <name evidence="1" type="ORF">SAMN04487944_105127</name>
</gene>
<dbReference type="STRING" id="531814.SAMN04487944_105127"/>
<proteinExistence type="predicted"/>
<evidence type="ECO:0000313" key="1">
    <source>
        <dbReference type="EMBL" id="SER51079.1"/>
    </source>
</evidence>
<sequence>MKSLLVEIKIQKGLPGEKNEKSYSGISTIIFINVSKGKNFT</sequence>